<dbReference type="CDD" id="cd08267">
    <property type="entry name" value="MDR1"/>
    <property type="match status" value="1"/>
</dbReference>
<evidence type="ECO:0000313" key="2">
    <source>
        <dbReference type="EMBL" id="MBN8204372.1"/>
    </source>
</evidence>
<comment type="caution">
    <text evidence="2">The sequence shown here is derived from an EMBL/GenBank/DDBJ whole genome shotgun (WGS) entry which is preliminary data.</text>
</comment>
<dbReference type="SUPFAM" id="SSF51735">
    <property type="entry name" value="NAD(P)-binding Rossmann-fold domains"/>
    <property type="match status" value="1"/>
</dbReference>
<dbReference type="InterPro" id="IPR020843">
    <property type="entry name" value="ER"/>
</dbReference>
<dbReference type="AlphaFoldDB" id="A0A939DSV7"/>
<dbReference type="Proteomes" id="UP000664385">
    <property type="component" value="Unassembled WGS sequence"/>
</dbReference>
<evidence type="ECO:0000313" key="3">
    <source>
        <dbReference type="Proteomes" id="UP000664385"/>
    </source>
</evidence>
<dbReference type="SMART" id="SM00829">
    <property type="entry name" value="PKS_ER"/>
    <property type="match status" value="1"/>
</dbReference>
<proteinExistence type="predicted"/>
<dbReference type="InterPro" id="IPR013154">
    <property type="entry name" value="ADH-like_N"/>
</dbReference>
<reference evidence="2" key="1">
    <citation type="submission" date="2020-12" db="EMBL/GenBank/DDBJ databases">
        <title>PHA producing bacteria isolated from mangrove.</title>
        <authorList>
            <person name="Zheng W."/>
            <person name="Yu S."/>
            <person name="Huang Y."/>
        </authorList>
    </citation>
    <scope>NUCLEOTIDE SEQUENCE</scope>
    <source>
        <strain evidence="2">GN8-5</strain>
    </source>
</reference>
<organism evidence="2 3">
    <name type="scientific">Microbacterium esteraromaticum</name>
    <dbReference type="NCBI Taxonomy" id="57043"/>
    <lineage>
        <taxon>Bacteria</taxon>
        <taxon>Bacillati</taxon>
        <taxon>Actinomycetota</taxon>
        <taxon>Actinomycetes</taxon>
        <taxon>Micrococcales</taxon>
        <taxon>Microbacteriaceae</taxon>
        <taxon>Microbacterium</taxon>
    </lineage>
</organism>
<evidence type="ECO:0000259" key="1">
    <source>
        <dbReference type="SMART" id="SM00829"/>
    </source>
</evidence>
<dbReference type="EMBL" id="JAEMWU010000001">
    <property type="protein sequence ID" value="MBN8204372.1"/>
    <property type="molecule type" value="Genomic_DNA"/>
</dbReference>
<dbReference type="Gene3D" id="3.90.180.10">
    <property type="entry name" value="Medium-chain alcohol dehydrogenases, catalytic domain"/>
    <property type="match status" value="1"/>
</dbReference>
<gene>
    <name evidence="2" type="ORF">JF543_00195</name>
</gene>
<dbReference type="Gene3D" id="3.40.50.720">
    <property type="entry name" value="NAD(P)-binding Rossmann-like Domain"/>
    <property type="match status" value="1"/>
</dbReference>
<protein>
    <submittedName>
        <fullName evidence="2">NAD(P)-dependent alcohol dehydrogenase</fullName>
    </submittedName>
</protein>
<accession>A0A939DSV7</accession>
<dbReference type="InterPro" id="IPR052733">
    <property type="entry name" value="Chloroplast_QOR"/>
</dbReference>
<dbReference type="InterPro" id="IPR036291">
    <property type="entry name" value="NAD(P)-bd_dom_sf"/>
</dbReference>
<sequence length="336" mass="34637">MTVSTTTMTAWMQHRYGPASGIRRHERTTPEPRRGEVLLRIEATALNAGDVRIMLGDPLVVRPAFGLRGPRQPVRGMDVAGTVVALGDGVTDATVGDAVVAELPGGGGLAPFATAPVARCVPRPEAVPPQIAATLPIAGGTAWQALDLAGVTEGNRVLILGASGGVGTFAVQLAAIRGAEVHATSGEQHHPLLSGLGAARVLDRNTPVDELPHGEYDAVIQIAGGQSLRALQRLTRPGGTVVLVGGDGGRVLGPIPRMLRAALLSIGSRHRIRPLAAVAKPDILANLLDLVAQGRLHPVIADEYAFEAAGEAMARIETGHAAGKLVVHAEDSPTAS</sequence>
<feature type="domain" description="Enoyl reductase (ER)" evidence="1">
    <location>
        <begin position="17"/>
        <end position="327"/>
    </location>
</feature>
<dbReference type="PANTHER" id="PTHR44013:SF1">
    <property type="entry name" value="ZINC-TYPE ALCOHOL DEHYDROGENASE-LIKE PROTEIN C16A3.02C"/>
    <property type="match status" value="1"/>
</dbReference>
<dbReference type="PANTHER" id="PTHR44013">
    <property type="entry name" value="ZINC-TYPE ALCOHOL DEHYDROGENASE-LIKE PROTEIN C16A3.02C"/>
    <property type="match status" value="1"/>
</dbReference>
<dbReference type="SUPFAM" id="SSF50129">
    <property type="entry name" value="GroES-like"/>
    <property type="match status" value="1"/>
</dbReference>
<dbReference type="InterPro" id="IPR011032">
    <property type="entry name" value="GroES-like_sf"/>
</dbReference>
<dbReference type="Pfam" id="PF13602">
    <property type="entry name" value="ADH_zinc_N_2"/>
    <property type="match status" value="1"/>
</dbReference>
<name>A0A939DSV7_9MICO</name>
<dbReference type="Pfam" id="PF08240">
    <property type="entry name" value="ADH_N"/>
    <property type="match status" value="1"/>
</dbReference>
<dbReference type="RefSeq" id="WP_206821600.1">
    <property type="nucleotide sequence ID" value="NZ_JAEKJQ010000001.1"/>
</dbReference>
<dbReference type="GO" id="GO:0016491">
    <property type="term" value="F:oxidoreductase activity"/>
    <property type="evidence" value="ECO:0007669"/>
    <property type="project" value="InterPro"/>
</dbReference>